<evidence type="ECO:0000256" key="3">
    <source>
        <dbReference type="ARBA" id="ARBA00022452"/>
    </source>
</evidence>
<dbReference type="Gene3D" id="2.170.130.10">
    <property type="entry name" value="TonB-dependent receptor, plug domain"/>
    <property type="match status" value="1"/>
</dbReference>
<evidence type="ECO:0000256" key="10">
    <source>
        <dbReference type="PROSITE-ProRule" id="PRU01360"/>
    </source>
</evidence>
<dbReference type="Gene3D" id="2.60.40.1120">
    <property type="entry name" value="Carboxypeptidase-like, regulatory domain"/>
    <property type="match status" value="1"/>
</dbReference>
<comment type="caution">
    <text evidence="14">The sequence shown here is derived from an EMBL/GenBank/DDBJ whole genome shotgun (WGS) entry which is preliminary data.</text>
</comment>
<feature type="domain" description="TonB-dependent receptor plug" evidence="13">
    <location>
        <begin position="100"/>
        <end position="191"/>
    </location>
</feature>
<gene>
    <name evidence="14" type="ORF">G3570_10110</name>
</gene>
<evidence type="ECO:0000256" key="9">
    <source>
        <dbReference type="ARBA" id="ARBA00023237"/>
    </source>
</evidence>
<dbReference type="PANTHER" id="PTHR30069:SF29">
    <property type="entry name" value="HEMOGLOBIN AND HEMOGLOBIN-HAPTOGLOBIN-BINDING PROTEIN 1-RELATED"/>
    <property type="match status" value="1"/>
</dbReference>
<dbReference type="Pfam" id="PF07715">
    <property type="entry name" value="Plug"/>
    <property type="match status" value="1"/>
</dbReference>
<dbReference type="AlphaFoldDB" id="A0A6M1T2J9"/>
<keyword evidence="6 11" id="KW-0798">TonB box</keyword>
<sequence length="727" mass="82207">MTDAETGETLISANIALEGTRKGISSNTSGYFTITNISPGTYTLVTSYIGYRQFSREISLEEGENLRLDIALQPEGYRLEEVIVESEAEKKEQKNIGVAQVQTELIKRVPSVFQADVFRSIQLLPGVKASSDFSSGLYIRGGSPDQTLILLDRTTVYNPTHFFGFFSTFNPDAVKDIRLYKGGYPAKYGGRLGSVLTIFNKDGNRNEFAGSATLGLLASRFMIEGPYKKGSYMIAVRRSTLEPLLAALRNSFDGIPDKFYFLDLNGKFNFDANENNKFSLAFYSGSDDVAVPFADDASINLNYGNQTLSGNWSHIFSERLFGNLTLTGSRYFNFPSFNIASTPFERNNNIYDFSVKGDLEYLLGENHEIETGFWGGLLTLRLQDEFDGVETFSSRIQTTYGSWYLQDTWQIAPDWKLKPGVRVNAFSEGNYFRIEPRFSAEYEPFDALRLQAAYGRYNQFLTLITNEAFSGFDVWLTTDNGVTPAYGDQFVLGAKTQPWEGYGFDVELYFRTMNDLFELDPFLPDPAGLDYPDLFRFGTGYAYGAEFLMEKQIGRLTGFLGYTISVTRRKFPNFNEPIGSNEARFYPPKYDRSHDVNLVLDYQLSERWKATMAFNYATGQAYTKPLGRTVALDFPFSSSSGSGTVVDQLVVGKVNASRLPAYHRLDLSFSRQGTFFGSGEAEWQFQIINVYSRRNVWFYNYDLEFPVTREAVRLLPILPSVSYTINF</sequence>
<dbReference type="InterPro" id="IPR012910">
    <property type="entry name" value="Plug_dom"/>
</dbReference>
<dbReference type="SUPFAM" id="SSF49464">
    <property type="entry name" value="Carboxypeptidase regulatory domain-like"/>
    <property type="match status" value="1"/>
</dbReference>
<keyword evidence="4 10" id="KW-0812">Transmembrane</keyword>
<dbReference type="Pfam" id="PF13715">
    <property type="entry name" value="CarbopepD_reg_2"/>
    <property type="match status" value="1"/>
</dbReference>
<evidence type="ECO:0000256" key="2">
    <source>
        <dbReference type="ARBA" id="ARBA00022448"/>
    </source>
</evidence>
<evidence type="ECO:0000256" key="8">
    <source>
        <dbReference type="ARBA" id="ARBA00023170"/>
    </source>
</evidence>
<protein>
    <submittedName>
        <fullName evidence="14">TonB-dependent receptor</fullName>
    </submittedName>
</protein>
<evidence type="ECO:0000313" key="15">
    <source>
        <dbReference type="Proteomes" id="UP000473278"/>
    </source>
</evidence>
<evidence type="ECO:0000256" key="5">
    <source>
        <dbReference type="ARBA" id="ARBA00022729"/>
    </source>
</evidence>
<keyword evidence="15" id="KW-1185">Reference proteome</keyword>
<comment type="similarity">
    <text evidence="10 11">Belongs to the TonB-dependent receptor family.</text>
</comment>
<evidence type="ECO:0000256" key="7">
    <source>
        <dbReference type="ARBA" id="ARBA00023136"/>
    </source>
</evidence>
<keyword evidence="5" id="KW-0732">Signal</keyword>
<evidence type="ECO:0000313" key="14">
    <source>
        <dbReference type="EMBL" id="NGP76987.1"/>
    </source>
</evidence>
<proteinExistence type="inferred from homology"/>
<accession>A0A6M1T2J9</accession>
<dbReference type="Proteomes" id="UP000473278">
    <property type="component" value="Unassembled WGS sequence"/>
</dbReference>
<dbReference type="GO" id="GO:0015344">
    <property type="term" value="F:siderophore uptake transmembrane transporter activity"/>
    <property type="evidence" value="ECO:0007669"/>
    <property type="project" value="TreeGrafter"/>
</dbReference>
<keyword evidence="9 10" id="KW-0998">Cell outer membrane</keyword>
<dbReference type="InterPro" id="IPR039426">
    <property type="entry name" value="TonB-dep_rcpt-like"/>
</dbReference>
<dbReference type="Gene3D" id="2.40.170.20">
    <property type="entry name" value="TonB-dependent receptor, beta-barrel domain"/>
    <property type="match status" value="1"/>
</dbReference>
<dbReference type="EMBL" id="JAALLT010000003">
    <property type="protein sequence ID" value="NGP76987.1"/>
    <property type="molecule type" value="Genomic_DNA"/>
</dbReference>
<evidence type="ECO:0000256" key="4">
    <source>
        <dbReference type="ARBA" id="ARBA00022692"/>
    </source>
</evidence>
<dbReference type="Pfam" id="PF00593">
    <property type="entry name" value="TonB_dep_Rec_b-barrel"/>
    <property type="match status" value="1"/>
</dbReference>
<feature type="domain" description="TonB-dependent receptor-like beta-barrel" evidence="12">
    <location>
        <begin position="266"/>
        <end position="670"/>
    </location>
</feature>
<dbReference type="SUPFAM" id="SSF56935">
    <property type="entry name" value="Porins"/>
    <property type="match status" value="1"/>
</dbReference>
<comment type="subcellular location">
    <subcellularLocation>
        <location evidence="1 10">Cell outer membrane</location>
        <topology evidence="1 10">Multi-pass membrane protein</topology>
    </subcellularLocation>
</comment>
<evidence type="ECO:0000259" key="12">
    <source>
        <dbReference type="Pfam" id="PF00593"/>
    </source>
</evidence>
<evidence type="ECO:0000259" key="13">
    <source>
        <dbReference type="Pfam" id="PF07715"/>
    </source>
</evidence>
<keyword evidence="7 10" id="KW-0472">Membrane</keyword>
<keyword evidence="2 10" id="KW-0813">Transport</keyword>
<evidence type="ECO:0000256" key="1">
    <source>
        <dbReference type="ARBA" id="ARBA00004571"/>
    </source>
</evidence>
<keyword evidence="3 10" id="KW-1134">Transmembrane beta strand</keyword>
<dbReference type="InterPro" id="IPR000531">
    <property type="entry name" value="Beta-barrel_TonB"/>
</dbReference>
<name>A0A6M1T2J9_9BACT</name>
<keyword evidence="8 14" id="KW-0675">Receptor</keyword>
<dbReference type="GO" id="GO:0009279">
    <property type="term" value="C:cell outer membrane"/>
    <property type="evidence" value="ECO:0007669"/>
    <property type="project" value="UniProtKB-SubCell"/>
</dbReference>
<dbReference type="InterPro" id="IPR037066">
    <property type="entry name" value="Plug_dom_sf"/>
</dbReference>
<dbReference type="InterPro" id="IPR008969">
    <property type="entry name" value="CarboxyPept-like_regulatory"/>
</dbReference>
<reference evidence="14 15" key="1">
    <citation type="submission" date="2020-02" db="EMBL/GenBank/DDBJ databases">
        <title>Balneolaceae bacterium YR4-1, complete genome.</title>
        <authorList>
            <person name="Li Y."/>
            <person name="Wu S."/>
        </authorList>
    </citation>
    <scope>NUCLEOTIDE SEQUENCE [LARGE SCALE GENOMIC DNA]</scope>
    <source>
        <strain evidence="14 15">YR4-1</strain>
    </source>
</reference>
<dbReference type="GO" id="GO:0044718">
    <property type="term" value="P:siderophore transmembrane transport"/>
    <property type="evidence" value="ECO:0007669"/>
    <property type="project" value="TreeGrafter"/>
</dbReference>
<dbReference type="InterPro" id="IPR036942">
    <property type="entry name" value="Beta-barrel_TonB_sf"/>
</dbReference>
<dbReference type="PANTHER" id="PTHR30069">
    <property type="entry name" value="TONB-DEPENDENT OUTER MEMBRANE RECEPTOR"/>
    <property type="match status" value="1"/>
</dbReference>
<evidence type="ECO:0000256" key="6">
    <source>
        <dbReference type="ARBA" id="ARBA00023077"/>
    </source>
</evidence>
<organism evidence="14 15">
    <name type="scientific">Halalkalibaculum roseum</name>
    <dbReference type="NCBI Taxonomy" id="2709311"/>
    <lineage>
        <taxon>Bacteria</taxon>
        <taxon>Pseudomonadati</taxon>
        <taxon>Balneolota</taxon>
        <taxon>Balneolia</taxon>
        <taxon>Balneolales</taxon>
        <taxon>Balneolaceae</taxon>
        <taxon>Halalkalibaculum</taxon>
    </lineage>
</organism>
<evidence type="ECO:0000256" key="11">
    <source>
        <dbReference type="RuleBase" id="RU003357"/>
    </source>
</evidence>
<dbReference type="PROSITE" id="PS52016">
    <property type="entry name" value="TONB_DEPENDENT_REC_3"/>
    <property type="match status" value="1"/>
</dbReference>